<evidence type="ECO:0000313" key="2">
    <source>
        <dbReference type="Proteomes" id="UP000094285"/>
    </source>
</evidence>
<dbReference type="GeneID" id="30986128"/>
<dbReference type="EMBL" id="KV453913">
    <property type="protein sequence ID" value="ODV78739.1"/>
    <property type="molecule type" value="Genomic_DNA"/>
</dbReference>
<gene>
    <name evidence="1" type="ORF">CANTADRAFT_96257</name>
</gene>
<evidence type="ECO:0000313" key="1">
    <source>
        <dbReference type="EMBL" id="ODV78739.1"/>
    </source>
</evidence>
<accession>A0A1E4SGU8</accession>
<dbReference type="AlphaFoldDB" id="A0A1E4SGU8"/>
<dbReference type="RefSeq" id="XP_020063861.1">
    <property type="nucleotide sequence ID" value="XM_020211992.1"/>
</dbReference>
<proteinExistence type="predicted"/>
<organism evidence="1 2">
    <name type="scientific">Suhomyces tanzawaensis NRRL Y-17324</name>
    <dbReference type="NCBI Taxonomy" id="984487"/>
    <lineage>
        <taxon>Eukaryota</taxon>
        <taxon>Fungi</taxon>
        <taxon>Dikarya</taxon>
        <taxon>Ascomycota</taxon>
        <taxon>Saccharomycotina</taxon>
        <taxon>Pichiomycetes</taxon>
        <taxon>Debaryomycetaceae</taxon>
        <taxon>Suhomyces</taxon>
    </lineage>
</organism>
<keyword evidence="2" id="KW-1185">Reference proteome</keyword>
<reference evidence="2" key="1">
    <citation type="submission" date="2016-05" db="EMBL/GenBank/DDBJ databases">
        <title>Comparative genomics of biotechnologically important yeasts.</title>
        <authorList>
            <consortium name="DOE Joint Genome Institute"/>
            <person name="Riley R."/>
            <person name="Haridas S."/>
            <person name="Wolfe K.H."/>
            <person name="Lopes M.R."/>
            <person name="Hittinger C.T."/>
            <person name="Goker M."/>
            <person name="Salamov A."/>
            <person name="Wisecaver J."/>
            <person name="Long T.M."/>
            <person name="Aerts A.L."/>
            <person name="Barry K."/>
            <person name="Choi C."/>
            <person name="Clum A."/>
            <person name="Coughlan A.Y."/>
            <person name="Deshpande S."/>
            <person name="Douglass A.P."/>
            <person name="Hanson S.J."/>
            <person name="Klenk H.-P."/>
            <person name="Labutti K."/>
            <person name="Lapidus A."/>
            <person name="Lindquist E."/>
            <person name="Lipzen A."/>
            <person name="Meier-Kolthoff J.P."/>
            <person name="Ohm R.A."/>
            <person name="Otillar R.P."/>
            <person name="Pangilinan J."/>
            <person name="Peng Y."/>
            <person name="Rokas A."/>
            <person name="Rosa C.A."/>
            <person name="Scheuner C."/>
            <person name="Sibirny A.A."/>
            <person name="Slot J.C."/>
            <person name="Stielow J.B."/>
            <person name="Sun H."/>
            <person name="Kurtzman C.P."/>
            <person name="Blackwell M."/>
            <person name="Grigoriev I.V."/>
            <person name="Jeffries T.W."/>
        </authorList>
    </citation>
    <scope>NUCLEOTIDE SEQUENCE [LARGE SCALE GENOMIC DNA]</scope>
    <source>
        <strain evidence="2">NRRL Y-17324</strain>
    </source>
</reference>
<protein>
    <submittedName>
        <fullName evidence="1">Uncharacterized protein</fullName>
    </submittedName>
</protein>
<name>A0A1E4SGU8_9ASCO</name>
<dbReference type="Proteomes" id="UP000094285">
    <property type="component" value="Unassembled WGS sequence"/>
</dbReference>
<sequence>MKKWRVQPLRSEKWSDSPQKIKIQDGYDNITGYLRAIVQTGISGGWRRRGGGYTTLHTPTEYCEVGREGGHARRRVHGTLRRDDSRYALKIWTRGDLGSICDLLSENPVAIVGARVHAVTPRPTRLAVSEVHLNVVGIPDPVIYAKKFKV</sequence>